<keyword evidence="1" id="KW-0732">Signal</keyword>
<reference evidence="2 3" key="1">
    <citation type="submission" date="2019-03" db="EMBL/GenBank/DDBJ databases">
        <title>Efficiently degradation of phenoxyalkanoic acid herbicides by Cupriavidus oxalaticus strain X32.</title>
        <authorList>
            <person name="Sheng X."/>
        </authorList>
    </citation>
    <scope>NUCLEOTIDE SEQUENCE [LARGE SCALE GENOMIC DNA]</scope>
    <source>
        <strain evidence="2 3">X32</strain>
    </source>
</reference>
<accession>A0A4P7LFE5</accession>
<protein>
    <recommendedName>
        <fullName evidence="4">Membrane lipoprotein</fullName>
    </recommendedName>
</protein>
<dbReference type="RefSeq" id="WP_133098135.1">
    <property type="nucleotide sequence ID" value="NZ_CP038635.1"/>
</dbReference>
<organism evidence="2 3">
    <name type="scientific">Cupriavidus oxalaticus</name>
    <dbReference type="NCBI Taxonomy" id="96344"/>
    <lineage>
        <taxon>Bacteria</taxon>
        <taxon>Pseudomonadati</taxon>
        <taxon>Pseudomonadota</taxon>
        <taxon>Betaproteobacteria</taxon>
        <taxon>Burkholderiales</taxon>
        <taxon>Burkholderiaceae</taxon>
        <taxon>Cupriavidus</taxon>
    </lineage>
</organism>
<dbReference type="AlphaFoldDB" id="A0A4P7LFE5"/>
<dbReference type="PROSITE" id="PS51318">
    <property type="entry name" value="TAT"/>
    <property type="match status" value="1"/>
</dbReference>
<gene>
    <name evidence="2" type="ORF">E0W60_11605</name>
</gene>
<sequence>MVNYKTRRVVLATGGLLAALAAATAFLCIRPAVPAVQAAEVTQAKPATPAAQASARGAAKAAAATLALEAGALFSLSDRHAGDAMRIVAQGDTAESSEGLDWEHVQLRL</sequence>
<name>A0A4P7LFE5_9BURK</name>
<dbReference type="Proteomes" id="UP000295294">
    <property type="component" value="Chromosome 2"/>
</dbReference>
<evidence type="ECO:0008006" key="4">
    <source>
        <dbReference type="Google" id="ProtNLM"/>
    </source>
</evidence>
<proteinExistence type="predicted"/>
<evidence type="ECO:0000313" key="2">
    <source>
        <dbReference type="EMBL" id="QBY51883.1"/>
    </source>
</evidence>
<evidence type="ECO:0000313" key="3">
    <source>
        <dbReference type="Proteomes" id="UP000295294"/>
    </source>
</evidence>
<dbReference type="KEGG" id="cox:E0W60_11605"/>
<dbReference type="OrthoDB" id="8968527at2"/>
<dbReference type="EMBL" id="CP038635">
    <property type="protein sequence ID" value="QBY51883.1"/>
    <property type="molecule type" value="Genomic_DNA"/>
</dbReference>
<feature type="signal peptide" evidence="1">
    <location>
        <begin position="1"/>
        <end position="38"/>
    </location>
</feature>
<evidence type="ECO:0000256" key="1">
    <source>
        <dbReference type="SAM" id="SignalP"/>
    </source>
</evidence>
<dbReference type="InterPro" id="IPR006311">
    <property type="entry name" value="TAT_signal"/>
</dbReference>
<feature type="chain" id="PRO_5020484414" description="Membrane lipoprotein" evidence="1">
    <location>
        <begin position="39"/>
        <end position="109"/>
    </location>
</feature>